<gene>
    <name evidence="1" type="primary">csn2</name>
    <name evidence="1" type="ORF">IBJ83_03285</name>
</gene>
<reference evidence="1 2" key="1">
    <citation type="submission" date="2020-09" db="EMBL/GenBank/DDBJ databases">
        <title>Parvimonas S3374 sp. nov.</title>
        <authorList>
            <person name="Buhl M."/>
        </authorList>
    </citation>
    <scope>NUCLEOTIDE SEQUENCE [LARGE SCALE GENOMIC DNA]</scope>
    <source>
        <strain evidence="1 2">S3374</strain>
    </source>
</reference>
<protein>
    <submittedName>
        <fullName evidence="1">Type II-A CRISPR-associated protein Csn2</fullName>
    </submittedName>
</protein>
<dbReference type="EMBL" id="JACVDA010000007">
    <property type="protein sequence ID" value="MBK1468336.1"/>
    <property type="molecule type" value="Genomic_DNA"/>
</dbReference>
<evidence type="ECO:0000313" key="2">
    <source>
        <dbReference type="Proteomes" id="UP000823123"/>
    </source>
</evidence>
<organism evidence="1 2">
    <name type="scientific">Parvimonas parva</name>
    <dbReference type="NCBI Taxonomy" id="2769485"/>
    <lineage>
        <taxon>Bacteria</taxon>
        <taxon>Bacillati</taxon>
        <taxon>Bacillota</taxon>
        <taxon>Tissierellia</taxon>
        <taxon>Tissierellales</taxon>
        <taxon>Peptoniphilaceae</taxon>
        <taxon>Parvimonas</taxon>
    </lineage>
</organism>
<keyword evidence="2" id="KW-1185">Reference proteome</keyword>
<dbReference type="Pfam" id="PF09711">
    <property type="entry name" value="Cas_Csn2"/>
    <property type="match status" value="1"/>
</dbReference>
<comment type="caution">
    <text evidence="1">The sequence shown here is derived from an EMBL/GenBank/DDBJ whole genome shotgun (WGS) entry which is preliminary data.</text>
</comment>
<name>A0ABS1C8B1_9FIRM</name>
<dbReference type="InterPro" id="IPR010146">
    <property type="entry name" value="CRISPR-assoc_prot_Csn2-typ"/>
</dbReference>
<dbReference type="Proteomes" id="UP000823123">
    <property type="component" value="Unassembled WGS sequence"/>
</dbReference>
<dbReference type="NCBIfam" id="TIGR01866">
    <property type="entry name" value="cas_Csn2"/>
    <property type="match status" value="1"/>
</dbReference>
<dbReference type="RefSeq" id="WP_201275280.1">
    <property type="nucleotide sequence ID" value="NZ_AP038371.1"/>
</dbReference>
<dbReference type="Gene3D" id="3.40.50.11940">
    <property type="match status" value="1"/>
</dbReference>
<dbReference type="InterPro" id="IPR038600">
    <property type="entry name" value="Csn2_sf"/>
</dbReference>
<evidence type="ECO:0000313" key="1">
    <source>
        <dbReference type="EMBL" id="MBK1468336.1"/>
    </source>
</evidence>
<proteinExistence type="predicted"/>
<accession>A0ABS1C8B1</accession>
<sequence>MKLQIKNFKFHLDLNEKINVLIIENKKEYREVVDSFVNKLDIKDGKILLFDRNELIAPSKFLFTFNDYYSFDINKLCLTKMYKKIKEISLLEYSDESFKIKSEIENFIYKIISQYDLYLEIDSEMDILDLLKSVKLKIKNYENLDLDRIINYMNIINELFGIKNFIFINFKQNFSEKEIIDFYEYVIYNDFNIVLVESITISKLQKESIFIIDDDLCEIY</sequence>